<evidence type="ECO:0000313" key="2">
    <source>
        <dbReference type="Proteomes" id="UP000828390"/>
    </source>
</evidence>
<reference evidence="1" key="1">
    <citation type="journal article" date="2019" name="bioRxiv">
        <title>The Genome of the Zebra Mussel, Dreissena polymorpha: A Resource for Invasive Species Research.</title>
        <authorList>
            <person name="McCartney M.A."/>
            <person name="Auch B."/>
            <person name="Kono T."/>
            <person name="Mallez S."/>
            <person name="Zhang Y."/>
            <person name="Obille A."/>
            <person name="Becker A."/>
            <person name="Abrahante J.E."/>
            <person name="Garbe J."/>
            <person name="Badalamenti J.P."/>
            <person name="Herman A."/>
            <person name="Mangelson H."/>
            <person name="Liachko I."/>
            <person name="Sullivan S."/>
            <person name="Sone E.D."/>
            <person name="Koren S."/>
            <person name="Silverstein K.A.T."/>
            <person name="Beckman K.B."/>
            <person name="Gohl D.M."/>
        </authorList>
    </citation>
    <scope>NUCLEOTIDE SEQUENCE</scope>
    <source>
        <strain evidence="1">Duluth1</strain>
        <tissue evidence="1">Whole animal</tissue>
    </source>
</reference>
<sequence length="63" mass="6857">MISGDSQMFSPTFSTLDPASLDPNYHASLTLDCGQFGSIVMYAGVFANMSYIEKLKVIMEPTS</sequence>
<comment type="caution">
    <text evidence="1">The sequence shown here is derived from an EMBL/GenBank/DDBJ whole genome shotgun (WGS) entry which is preliminary data.</text>
</comment>
<protein>
    <submittedName>
        <fullName evidence="1">Uncharacterized protein</fullName>
    </submittedName>
</protein>
<dbReference type="EMBL" id="JAIWYP010000005">
    <property type="protein sequence ID" value="KAH3827559.1"/>
    <property type="molecule type" value="Genomic_DNA"/>
</dbReference>
<reference evidence="1" key="2">
    <citation type="submission" date="2020-11" db="EMBL/GenBank/DDBJ databases">
        <authorList>
            <person name="McCartney M.A."/>
            <person name="Auch B."/>
            <person name="Kono T."/>
            <person name="Mallez S."/>
            <person name="Becker A."/>
            <person name="Gohl D.M."/>
            <person name="Silverstein K.A.T."/>
            <person name="Koren S."/>
            <person name="Bechman K.B."/>
            <person name="Herman A."/>
            <person name="Abrahante J.E."/>
            <person name="Garbe J."/>
        </authorList>
    </citation>
    <scope>NUCLEOTIDE SEQUENCE</scope>
    <source>
        <strain evidence="1">Duluth1</strain>
        <tissue evidence="1">Whole animal</tissue>
    </source>
</reference>
<keyword evidence="2" id="KW-1185">Reference proteome</keyword>
<dbReference type="Proteomes" id="UP000828390">
    <property type="component" value="Unassembled WGS sequence"/>
</dbReference>
<organism evidence="1 2">
    <name type="scientific">Dreissena polymorpha</name>
    <name type="common">Zebra mussel</name>
    <name type="synonym">Mytilus polymorpha</name>
    <dbReference type="NCBI Taxonomy" id="45954"/>
    <lineage>
        <taxon>Eukaryota</taxon>
        <taxon>Metazoa</taxon>
        <taxon>Spiralia</taxon>
        <taxon>Lophotrochozoa</taxon>
        <taxon>Mollusca</taxon>
        <taxon>Bivalvia</taxon>
        <taxon>Autobranchia</taxon>
        <taxon>Heteroconchia</taxon>
        <taxon>Euheterodonta</taxon>
        <taxon>Imparidentia</taxon>
        <taxon>Neoheterodontei</taxon>
        <taxon>Myida</taxon>
        <taxon>Dreissenoidea</taxon>
        <taxon>Dreissenidae</taxon>
        <taxon>Dreissena</taxon>
    </lineage>
</organism>
<dbReference type="AlphaFoldDB" id="A0A9D4H1A2"/>
<name>A0A9D4H1A2_DREPO</name>
<gene>
    <name evidence="1" type="ORF">DPMN_129496</name>
</gene>
<accession>A0A9D4H1A2</accession>
<proteinExistence type="predicted"/>
<evidence type="ECO:0000313" key="1">
    <source>
        <dbReference type="EMBL" id="KAH3827559.1"/>
    </source>
</evidence>